<dbReference type="PANTHER" id="PTHR43701">
    <property type="entry name" value="MEMBRANE TRANSPORTER PROTEIN MJ0441-RELATED"/>
    <property type="match status" value="1"/>
</dbReference>
<evidence type="ECO:0000313" key="6">
    <source>
        <dbReference type="EMBL" id="MDQ0457867.1"/>
    </source>
</evidence>
<dbReference type="Pfam" id="PF01925">
    <property type="entry name" value="TauE"/>
    <property type="match status" value="1"/>
</dbReference>
<feature type="transmembrane region" description="Helical" evidence="5">
    <location>
        <begin position="20"/>
        <end position="41"/>
    </location>
</feature>
<accession>A0ABU0IJL8</accession>
<name>A0ABU0IJL8_9HYPH</name>
<feature type="transmembrane region" description="Helical" evidence="5">
    <location>
        <begin position="206"/>
        <end position="225"/>
    </location>
</feature>
<gene>
    <name evidence="6" type="ORF">QO005_004225</name>
</gene>
<dbReference type="InterPro" id="IPR002781">
    <property type="entry name" value="TM_pro_TauE-like"/>
</dbReference>
<evidence type="ECO:0000256" key="3">
    <source>
        <dbReference type="ARBA" id="ARBA00022989"/>
    </source>
</evidence>
<dbReference type="RefSeq" id="WP_307159971.1">
    <property type="nucleotide sequence ID" value="NZ_JAUSWH010000019.1"/>
</dbReference>
<comment type="caution">
    <text evidence="6">The sequence shown here is derived from an EMBL/GenBank/DDBJ whole genome shotgun (WGS) entry which is preliminary data.</text>
</comment>
<feature type="transmembrane region" description="Helical" evidence="5">
    <location>
        <begin position="105"/>
        <end position="122"/>
    </location>
</feature>
<evidence type="ECO:0000313" key="7">
    <source>
        <dbReference type="Proteomes" id="UP001235269"/>
    </source>
</evidence>
<feature type="transmembrane region" description="Helical" evidence="5">
    <location>
        <begin position="142"/>
        <end position="165"/>
    </location>
</feature>
<dbReference type="Proteomes" id="UP001235269">
    <property type="component" value="Unassembled WGS sequence"/>
</dbReference>
<protein>
    <recommendedName>
        <fullName evidence="5">Probable membrane transporter protein</fullName>
    </recommendedName>
</protein>
<proteinExistence type="inferred from homology"/>
<dbReference type="EMBL" id="JAUSWH010000019">
    <property type="protein sequence ID" value="MDQ0457867.1"/>
    <property type="molecule type" value="Genomic_DNA"/>
</dbReference>
<comment type="similarity">
    <text evidence="5">Belongs to the 4-toluene sulfonate uptake permease (TSUP) (TC 2.A.102) family.</text>
</comment>
<dbReference type="PANTHER" id="PTHR43701:SF2">
    <property type="entry name" value="MEMBRANE TRANSPORTER PROTEIN YJNA-RELATED"/>
    <property type="match status" value="1"/>
</dbReference>
<evidence type="ECO:0000256" key="5">
    <source>
        <dbReference type="RuleBase" id="RU363041"/>
    </source>
</evidence>
<evidence type="ECO:0000256" key="4">
    <source>
        <dbReference type="ARBA" id="ARBA00023136"/>
    </source>
</evidence>
<feature type="transmembrane region" description="Helical" evidence="5">
    <location>
        <begin position="177"/>
        <end position="200"/>
    </location>
</feature>
<feature type="transmembrane region" description="Helical" evidence="5">
    <location>
        <begin position="74"/>
        <end position="93"/>
    </location>
</feature>
<evidence type="ECO:0000256" key="2">
    <source>
        <dbReference type="ARBA" id="ARBA00022692"/>
    </source>
</evidence>
<feature type="transmembrane region" description="Helical" evidence="5">
    <location>
        <begin position="48"/>
        <end position="68"/>
    </location>
</feature>
<keyword evidence="2 5" id="KW-0812">Transmembrane</keyword>
<feature type="transmembrane region" description="Helical" evidence="5">
    <location>
        <begin position="237"/>
        <end position="254"/>
    </location>
</feature>
<organism evidence="6 7">
    <name type="scientific">Rhizobium paknamense</name>
    <dbReference type="NCBI Taxonomy" id="1206817"/>
    <lineage>
        <taxon>Bacteria</taxon>
        <taxon>Pseudomonadati</taxon>
        <taxon>Pseudomonadota</taxon>
        <taxon>Alphaproteobacteria</taxon>
        <taxon>Hyphomicrobiales</taxon>
        <taxon>Rhizobiaceae</taxon>
        <taxon>Rhizobium/Agrobacterium group</taxon>
        <taxon>Rhizobium</taxon>
    </lineage>
</organism>
<sequence length="258" mass="25710">MHLTLLQYGLGGLSGGLVGFTLGLFGGGGSILAVPLMVYLVGVPNAHLAIGTSALAVAVNAFANLIGHARLGHIRWRCALIYSAGGVTGAFFGSSIGKTLNGDHLLALFAVLMLAVAGMMFLKRGDEGDPAAQCGSGNIVKVLGFGGATGLLSGFFGIGGGFLIVPGLIASTGMPILYAIGSSLVSVAALGATTAANYAFSGYVDWLLAFVFILGGIAGGAVGAVAATRLSAGKGRLNGLFAALIVLVAVYMLYRSLG</sequence>
<dbReference type="InterPro" id="IPR051598">
    <property type="entry name" value="TSUP/Inactive_protease-like"/>
</dbReference>
<keyword evidence="5" id="KW-1003">Cell membrane</keyword>
<keyword evidence="4 5" id="KW-0472">Membrane</keyword>
<keyword evidence="3 5" id="KW-1133">Transmembrane helix</keyword>
<comment type="subcellular location">
    <subcellularLocation>
        <location evidence="5">Cell membrane</location>
        <topology evidence="5">Multi-pass membrane protein</topology>
    </subcellularLocation>
    <subcellularLocation>
        <location evidence="1">Membrane</location>
        <topology evidence="1">Multi-pass membrane protein</topology>
    </subcellularLocation>
</comment>
<evidence type="ECO:0000256" key="1">
    <source>
        <dbReference type="ARBA" id="ARBA00004141"/>
    </source>
</evidence>
<reference evidence="6 7" key="1">
    <citation type="submission" date="2023-07" db="EMBL/GenBank/DDBJ databases">
        <title>Genomic Encyclopedia of Type Strains, Phase IV (KMG-IV): sequencing the most valuable type-strain genomes for metagenomic binning, comparative biology and taxonomic classification.</title>
        <authorList>
            <person name="Goeker M."/>
        </authorList>
    </citation>
    <scope>NUCLEOTIDE SEQUENCE [LARGE SCALE GENOMIC DNA]</scope>
    <source>
        <strain evidence="6 7">DSM 100301</strain>
    </source>
</reference>
<keyword evidence="7" id="KW-1185">Reference proteome</keyword>